<gene>
    <name evidence="2" type="ORF">SAMN04487941_1917</name>
</gene>
<organism evidence="2 3">
    <name type="scientific">Pontibacter akesuensis</name>
    <dbReference type="NCBI Taxonomy" id="388950"/>
    <lineage>
        <taxon>Bacteria</taxon>
        <taxon>Pseudomonadati</taxon>
        <taxon>Bacteroidota</taxon>
        <taxon>Cytophagia</taxon>
        <taxon>Cytophagales</taxon>
        <taxon>Hymenobacteraceae</taxon>
        <taxon>Pontibacter</taxon>
    </lineage>
</organism>
<accession>A0A1I7I4X6</accession>
<evidence type="ECO:0000256" key="1">
    <source>
        <dbReference type="SAM" id="Phobius"/>
    </source>
</evidence>
<dbReference type="RefSeq" id="WP_068837672.1">
    <property type="nucleotide sequence ID" value="NZ_BMXC01000002.1"/>
</dbReference>
<reference evidence="3" key="1">
    <citation type="submission" date="2016-10" db="EMBL/GenBank/DDBJ databases">
        <authorList>
            <person name="Varghese N."/>
        </authorList>
    </citation>
    <scope>NUCLEOTIDE SEQUENCE [LARGE SCALE GENOMIC DNA]</scope>
    <source>
        <strain evidence="3">DSM 18820</strain>
    </source>
</reference>
<name>A0A1I7I4X6_9BACT</name>
<protein>
    <submittedName>
        <fullName evidence="2">Uncharacterized protein</fullName>
    </submittedName>
</protein>
<dbReference type="STRING" id="388950.GCA_001611675_01626"/>
<keyword evidence="1" id="KW-1133">Transmembrane helix</keyword>
<keyword evidence="1" id="KW-0472">Membrane</keyword>
<keyword evidence="3" id="KW-1185">Reference proteome</keyword>
<evidence type="ECO:0000313" key="3">
    <source>
        <dbReference type="Proteomes" id="UP000182491"/>
    </source>
</evidence>
<keyword evidence="1" id="KW-0812">Transmembrane</keyword>
<dbReference type="OrthoDB" id="853582at2"/>
<sequence>MSSGRHARLAWLFYFIVFELVVYFGLQWLLSGMGMSNQYQPENTVVPNWVKAVTFILLYLLCLLTVVMVVSNSVPNKHRGPLMHWVYMALLGMVVMLILLFS</sequence>
<proteinExistence type="predicted"/>
<dbReference type="Proteomes" id="UP000182491">
    <property type="component" value="Unassembled WGS sequence"/>
</dbReference>
<feature type="transmembrane region" description="Helical" evidence="1">
    <location>
        <begin position="50"/>
        <end position="70"/>
    </location>
</feature>
<feature type="transmembrane region" description="Helical" evidence="1">
    <location>
        <begin position="82"/>
        <end position="101"/>
    </location>
</feature>
<feature type="transmembrane region" description="Helical" evidence="1">
    <location>
        <begin position="12"/>
        <end position="30"/>
    </location>
</feature>
<dbReference type="AlphaFoldDB" id="A0A1I7I4X6"/>
<dbReference type="EMBL" id="FPCA01000002">
    <property type="protein sequence ID" value="SFU67972.1"/>
    <property type="molecule type" value="Genomic_DNA"/>
</dbReference>
<evidence type="ECO:0000313" key="2">
    <source>
        <dbReference type="EMBL" id="SFU67972.1"/>
    </source>
</evidence>